<evidence type="ECO:0000256" key="1">
    <source>
        <dbReference type="SAM" id="MobiDB-lite"/>
    </source>
</evidence>
<dbReference type="Proteomes" id="UP000325243">
    <property type="component" value="Unassembled WGS sequence"/>
</dbReference>
<dbReference type="Pfam" id="PF01833">
    <property type="entry name" value="TIG"/>
    <property type="match status" value="1"/>
</dbReference>
<protein>
    <submittedName>
        <fullName evidence="4">CHAP domain-containing protein</fullName>
    </submittedName>
</protein>
<sequence>MPKTPDTPELPVRFRTTFRVPSSPYDVTAAAVDPTETVTGELGADWQPGAASEFDAIPAPEEPAIESDEAGAVFAALDASESDATEPTTALEPEASDEPEPTATPQPRPKGPRHRAERVRNRRAPGAAFRRTVALGCASAIMGVTALGAVAAAANDGTSVGTVVSANAVDRATPTDTIAAEPASEVDEGPAVTGELSVTSAPFTGGTQVTVTGEELDQVAAVSVGDAAATIVSADEGQVTFAVPAVADTATGSIAEVHFADAAGQPIDVEMPTAVVAAGTSVVQPLEGELTGRPEAAVPTTPRTLTLTYTSDPGIDAQVAYVLTYWSSYNSAQYPVIDGYDCANFASQSLIARGWAMDGGWYLDGGTGAMSPSWASSTALRDYLRTRTDRAIELDDSQRSQVKVGDIAQFDWDGSGDRDHTAVVTRVEHSDAGTKVWVGGHTKDADFWDVDTALATGGGSVSYFSIR</sequence>
<dbReference type="InterPro" id="IPR014756">
    <property type="entry name" value="Ig_E-set"/>
</dbReference>
<evidence type="ECO:0000259" key="2">
    <source>
        <dbReference type="Pfam" id="PF01833"/>
    </source>
</evidence>
<comment type="caution">
    <text evidence="4">The sequence shown here is derived from an EMBL/GenBank/DDBJ whole genome shotgun (WGS) entry which is preliminary data.</text>
</comment>
<dbReference type="InterPro" id="IPR038765">
    <property type="entry name" value="Papain-like_cys_pep_sf"/>
</dbReference>
<dbReference type="Pfam" id="PF12671">
    <property type="entry name" value="Amidase_6"/>
    <property type="match status" value="1"/>
</dbReference>
<name>A0A5S4V2H8_9MICO</name>
<dbReference type="CDD" id="cd00603">
    <property type="entry name" value="IPT_PCSR"/>
    <property type="match status" value="1"/>
</dbReference>
<accession>A0A5S4V2H8</accession>
<proteinExistence type="predicted"/>
<evidence type="ECO:0000313" key="4">
    <source>
        <dbReference type="EMBL" id="TYL53334.1"/>
    </source>
</evidence>
<organism evidence="4 5">
    <name type="scientific">Agromyces mariniharenae</name>
    <dbReference type="NCBI Taxonomy" id="2604423"/>
    <lineage>
        <taxon>Bacteria</taxon>
        <taxon>Bacillati</taxon>
        <taxon>Actinomycetota</taxon>
        <taxon>Actinomycetes</taxon>
        <taxon>Micrococcales</taxon>
        <taxon>Microbacteriaceae</taxon>
        <taxon>Agromyces</taxon>
    </lineage>
</organism>
<evidence type="ECO:0000259" key="3">
    <source>
        <dbReference type="Pfam" id="PF12671"/>
    </source>
</evidence>
<dbReference type="InterPro" id="IPR002909">
    <property type="entry name" value="IPT_dom"/>
</dbReference>
<evidence type="ECO:0000313" key="5">
    <source>
        <dbReference type="Proteomes" id="UP000325243"/>
    </source>
</evidence>
<dbReference type="SUPFAM" id="SSF54001">
    <property type="entry name" value="Cysteine proteinases"/>
    <property type="match status" value="1"/>
</dbReference>
<dbReference type="EMBL" id="VSSB01000001">
    <property type="protein sequence ID" value="TYL53334.1"/>
    <property type="molecule type" value="Genomic_DNA"/>
</dbReference>
<gene>
    <name evidence="4" type="ORF">FYC51_06520</name>
</gene>
<dbReference type="InterPro" id="IPR024301">
    <property type="entry name" value="Amidase_6"/>
</dbReference>
<dbReference type="InterPro" id="IPR013783">
    <property type="entry name" value="Ig-like_fold"/>
</dbReference>
<dbReference type="Gene3D" id="2.60.40.10">
    <property type="entry name" value="Immunoglobulins"/>
    <property type="match status" value="1"/>
</dbReference>
<dbReference type="RefSeq" id="WP_148732803.1">
    <property type="nucleotide sequence ID" value="NZ_VSSB01000001.1"/>
</dbReference>
<dbReference type="PANTHER" id="PTHR40032:SF1">
    <property type="entry name" value="EXPORTED PROTEIN"/>
    <property type="match status" value="1"/>
</dbReference>
<feature type="domain" description="IPT/TIG" evidence="2">
    <location>
        <begin position="198"/>
        <end position="249"/>
    </location>
</feature>
<feature type="compositionally biased region" description="Basic residues" evidence="1">
    <location>
        <begin position="110"/>
        <end position="123"/>
    </location>
</feature>
<feature type="region of interest" description="Disordered" evidence="1">
    <location>
        <begin position="28"/>
        <end position="125"/>
    </location>
</feature>
<dbReference type="GO" id="GO:0005975">
    <property type="term" value="P:carbohydrate metabolic process"/>
    <property type="evidence" value="ECO:0007669"/>
    <property type="project" value="UniProtKB-ARBA"/>
</dbReference>
<keyword evidence="5" id="KW-1185">Reference proteome</keyword>
<dbReference type="AlphaFoldDB" id="A0A5S4V2H8"/>
<reference evidence="4 5" key="1">
    <citation type="submission" date="2019-08" db="EMBL/GenBank/DDBJ databases">
        <authorList>
            <person name="Hu J."/>
        </authorList>
    </citation>
    <scope>NUCLEOTIDE SEQUENCE [LARGE SCALE GENOMIC DNA]</scope>
    <source>
        <strain evidence="4 5">NEAU-184</strain>
    </source>
</reference>
<dbReference type="PANTHER" id="PTHR40032">
    <property type="entry name" value="EXPORTED PROTEIN-RELATED"/>
    <property type="match status" value="1"/>
</dbReference>
<feature type="domain" description="Putative amidase" evidence="3">
    <location>
        <begin position="318"/>
        <end position="451"/>
    </location>
</feature>
<dbReference type="SUPFAM" id="SSF81296">
    <property type="entry name" value="E set domains"/>
    <property type="match status" value="1"/>
</dbReference>